<accession>A0ABW4VIQ8</accession>
<evidence type="ECO:0000259" key="8">
    <source>
        <dbReference type="PROSITE" id="PS50110"/>
    </source>
</evidence>
<dbReference type="SMART" id="SM00387">
    <property type="entry name" value="HATPase_c"/>
    <property type="match status" value="1"/>
</dbReference>
<dbReference type="Gene3D" id="1.10.287.130">
    <property type="match status" value="1"/>
</dbReference>
<dbReference type="PANTHER" id="PTHR45339:SF1">
    <property type="entry name" value="HYBRID SIGNAL TRANSDUCTION HISTIDINE KINASE J"/>
    <property type="match status" value="1"/>
</dbReference>
<name>A0ABW4VIQ8_9BACT</name>
<dbReference type="CDD" id="cd00130">
    <property type="entry name" value="PAS"/>
    <property type="match status" value="1"/>
</dbReference>
<dbReference type="EMBL" id="JBHUHR010000003">
    <property type="protein sequence ID" value="MFD2033551.1"/>
    <property type="molecule type" value="Genomic_DNA"/>
</dbReference>
<dbReference type="SUPFAM" id="SSF55874">
    <property type="entry name" value="ATPase domain of HSP90 chaperone/DNA topoisomerase II/histidine kinase"/>
    <property type="match status" value="1"/>
</dbReference>
<dbReference type="InterPro" id="IPR036890">
    <property type="entry name" value="HATPase_C_sf"/>
</dbReference>
<dbReference type="InterPro" id="IPR003661">
    <property type="entry name" value="HisK_dim/P_dom"/>
</dbReference>
<evidence type="ECO:0000313" key="10">
    <source>
        <dbReference type="EMBL" id="MFD2033551.1"/>
    </source>
</evidence>
<evidence type="ECO:0000259" key="7">
    <source>
        <dbReference type="PROSITE" id="PS50109"/>
    </source>
</evidence>
<dbReference type="InterPro" id="IPR011006">
    <property type="entry name" value="CheY-like_superfamily"/>
</dbReference>
<dbReference type="SMART" id="SM00388">
    <property type="entry name" value="HisKA"/>
    <property type="match status" value="1"/>
</dbReference>
<dbReference type="Gene3D" id="3.30.565.10">
    <property type="entry name" value="Histidine kinase-like ATPase, C-terminal domain"/>
    <property type="match status" value="1"/>
</dbReference>
<dbReference type="NCBIfam" id="TIGR00229">
    <property type="entry name" value="sensory_box"/>
    <property type="match status" value="1"/>
</dbReference>
<sequence length="963" mass="110767">MKDYQLRLSNSHKNAYRWFVVTGVLVVVLIVFLAFNFFNALTDSQLESRRQFLNKQTELAAKEIQNRFAATYEDLVFYVNNLDPETYQKENQKHLEFEMVTRRIFNNHRSVLDTLVVMFPEMTVAFHFDGRNNFIKTTGISNASLVPAKDRHIAIENSTKNVQIQAVVNLDRFLGDELGNYYLGLSSEKLLYREGELFGLSDYFPVKGYDINPQIYDPIKNDIKKGLKGGYEGGFTNRVDDITYESIIYQYPFNLYPLEVSLAVIFVQDKKEITSRIYGTYIYLLIGMMFLLLIVILILYRFIKSAQESNDLLKEKSEKINELFRQQSLLLQESKGFIYFQDADRKITSVSSEVKEILGYEVPEFKKNFREYITGEYFDELHGKNSKAIERRLENFSFEFDLKKRNGERMRARIFEKLFYDENGAFAGNVGICTDIDEKYIAEQELIKSNNRLGSVLRSLPDIIFIYSTDGVFLEYYVQDDSLLLKPAATSIGKNIMEELPSPLNQQVKASFDQVKATGKLVTLEFEIDTQAGRKIFEARFFRLDEERLISVSRDITGQKLWEKGLKEAMEASELANKAKSEFLANMSHEIRTPMNGLLGIIGLLEKTKLDHKQTEYLQVIKDSGLSLSNIINDIMDYSKIESGMMNLNVSVFSFKEEIEKILKVFTGMIQEKDIKLSYQFGSLLPEYVELDKEKLWQILFNLIGNAIKFTPQNGSIFVYVYGEPFLEDNIILHISVKDTGIGIPKSKIKTLTEPFVQVDGSYTREYAGTGLGLAISNKLIELMGGELRIESEEGKGSVFSFNIFGKIWVQEEKTLDFEPPTEVSFDWEKMQKDYPMDILLVEDNETNLKFMNMLMKELGYSISIARNGLEAVEKVEEHHFDLVFMDVQMPKLNGLEATKIIRGLQGKPYIPIIGLSANAFQEDVNEAISIGMDGYLAKPIQIKEIAMTIKKVYEMKMKKEAK</sequence>
<feature type="domain" description="PAC" evidence="9">
    <location>
        <begin position="396"/>
        <end position="448"/>
    </location>
</feature>
<keyword evidence="6" id="KW-0812">Transmembrane</keyword>
<dbReference type="CDD" id="cd00082">
    <property type="entry name" value="HisKA"/>
    <property type="match status" value="1"/>
</dbReference>
<feature type="transmembrane region" description="Helical" evidence="6">
    <location>
        <begin position="15"/>
        <end position="41"/>
    </location>
</feature>
<keyword evidence="10" id="KW-0547">Nucleotide-binding</keyword>
<dbReference type="Pfam" id="PF02518">
    <property type="entry name" value="HATPase_c"/>
    <property type="match status" value="1"/>
</dbReference>
<dbReference type="GO" id="GO:0005524">
    <property type="term" value="F:ATP binding"/>
    <property type="evidence" value="ECO:0007669"/>
    <property type="project" value="UniProtKB-KW"/>
</dbReference>
<proteinExistence type="predicted"/>
<dbReference type="Pfam" id="PF00072">
    <property type="entry name" value="Response_reg"/>
    <property type="match status" value="1"/>
</dbReference>
<dbReference type="InterPro" id="IPR000700">
    <property type="entry name" value="PAS-assoc_C"/>
</dbReference>
<keyword evidence="6" id="KW-0472">Membrane</keyword>
<dbReference type="SUPFAM" id="SSF47384">
    <property type="entry name" value="Homodimeric domain of signal transducing histidine kinase"/>
    <property type="match status" value="1"/>
</dbReference>
<dbReference type="InterPro" id="IPR004358">
    <property type="entry name" value="Sig_transdc_His_kin-like_C"/>
</dbReference>
<protein>
    <recommendedName>
        <fullName evidence="2">histidine kinase</fullName>
        <ecNumber evidence="2">2.7.13.3</ecNumber>
    </recommendedName>
</protein>
<evidence type="ECO:0000256" key="3">
    <source>
        <dbReference type="ARBA" id="ARBA00022553"/>
    </source>
</evidence>
<dbReference type="PRINTS" id="PR00344">
    <property type="entry name" value="BCTRLSENSOR"/>
</dbReference>
<keyword evidence="10" id="KW-0067">ATP-binding</keyword>
<keyword evidence="11" id="KW-1185">Reference proteome</keyword>
<organism evidence="10 11">
    <name type="scientific">Belliella marina</name>
    <dbReference type="NCBI Taxonomy" id="1644146"/>
    <lineage>
        <taxon>Bacteria</taxon>
        <taxon>Pseudomonadati</taxon>
        <taxon>Bacteroidota</taxon>
        <taxon>Cytophagia</taxon>
        <taxon>Cytophagales</taxon>
        <taxon>Cyclobacteriaceae</taxon>
        <taxon>Belliella</taxon>
    </lineage>
</organism>
<feature type="domain" description="Response regulatory" evidence="8">
    <location>
        <begin position="838"/>
        <end position="954"/>
    </location>
</feature>
<evidence type="ECO:0000256" key="1">
    <source>
        <dbReference type="ARBA" id="ARBA00000085"/>
    </source>
</evidence>
<comment type="catalytic activity">
    <reaction evidence="1">
        <text>ATP + protein L-histidine = ADP + protein N-phospho-L-histidine.</text>
        <dbReference type="EC" id="2.7.13.3"/>
    </reaction>
</comment>
<dbReference type="SUPFAM" id="SSF52172">
    <property type="entry name" value="CheY-like"/>
    <property type="match status" value="1"/>
</dbReference>
<dbReference type="InterPro" id="IPR000014">
    <property type="entry name" value="PAS"/>
</dbReference>
<dbReference type="CDD" id="cd16922">
    <property type="entry name" value="HATPase_EvgS-ArcB-TorS-like"/>
    <property type="match status" value="1"/>
</dbReference>
<evidence type="ECO:0000256" key="6">
    <source>
        <dbReference type="SAM" id="Phobius"/>
    </source>
</evidence>
<dbReference type="Pfam" id="PF00512">
    <property type="entry name" value="HisKA"/>
    <property type="match status" value="1"/>
</dbReference>
<dbReference type="PROSITE" id="PS50110">
    <property type="entry name" value="RESPONSE_REGULATORY"/>
    <property type="match status" value="1"/>
</dbReference>
<dbReference type="Gene3D" id="3.30.450.20">
    <property type="entry name" value="PAS domain"/>
    <property type="match status" value="2"/>
</dbReference>
<keyword evidence="3 5" id="KW-0597">Phosphoprotein</keyword>
<dbReference type="Proteomes" id="UP001597361">
    <property type="component" value="Unassembled WGS sequence"/>
</dbReference>
<feature type="domain" description="Histidine kinase" evidence="7">
    <location>
        <begin position="586"/>
        <end position="808"/>
    </location>
</feature>
<dbReference type="CDD" id="cd17546">
    <property type="entry name" value="REC_hyHK_CKI1_RcsC-like"/>
    <property type="match status" value="1"/>
</dbReference>
<gene>
    <name evidence="10" type="ORF">ACFSKL_02055</name>
</gene>
<feature type="modified residue" description="4-aspartylphosphate" evidence="5">
    <location>
        <position position="887"/>
    </location>
</feature>
<dbReference type="PANTHER" id="PTHR45339">
    <property type="entry name" value="HYBRID SIGNAL TRANSDUCTION HISTIDINE KINASE J"/>
    <property type="match status" value="1"/>
</dbReference>
<dbReference type="PROSITE" id="PS50109">
    <property type="entry name" value="HIS_KIN"/>
    <property type="match status" value="1"/>
</dbReference>
<dbReference type="InterPro" id="IPR035965">
    <property type="entry name" value="PAS-like_dom_sf"/>
</dbReference>
<feature type="transmembrane region" description="Helical" evidence="6">
    <location>
        <begin position="280"/>
        <end position="303"/>
    </location>
</feature>
<evidence type="ECO:0000256" key="4">
    <source>
        <dbReference type="ARBA" id="ARBA00023012"/>
    </source>
</evidence>
<dbReference type="InterPro" id="IPR003594">
    <property type="entry name" value="HATPase_dom"/>
</dbReference>
<dbReference type="SMART" id="SM00448">
    <property type="entry name" value="REC"/>
    <property type="match status" value="1"/>
</dbReference>
<evidence type="ECO:0000313" key="11">
    <source>
        <dbReference type="Proteomes" id="UP001597361"/>
    </source>
</evidence>
<dbReference type="EC" id="2.7.13.3" evidence="2"/>
<dbReference type="InterPro" id="IPR001789">
    <property type="entry name" value="Sig_transdc_resp-reg_receiver"/>
</dbReference>
<evidence type="ECO:0000259" key="9">
    <source>
        <dbReference type="PROSITE" id="PS50113"/>
    </source>
</evidence>
<comment type="caution">
    <text evidence="10">The sequence shown here is derived from an EMBL/GenBank/DDBJ whole genome shotgun (WGS) entry which is preliminary data.</text>
</comment>
<dbReference type="RefSeq" id="WP_376883054.1">
    <property type="nucleotide sequence ID" value="NZ_JBHUHR010000003.1"/>
</dbReference>
<keyword evidence="6" id="KW-1133">Transmembrane helix</keyword>
<dbReference type="SMART" id="SM00091">
    <property type="entry name" value="PAS"/>
    <property type="match status" value="2"/>
</dbReference>
<keyword evidence="4" id="KW-0902">Two-component regulatory system</keyword>
<dbReference type="InterPro" id="IPR005467">
    <property type="entry name" value="His_kinase_dom"/>
</dbReference>
<dbReference type="Gene3D" id="3.40.50.2300">
    <property type="match status" value="1"/>
</dbReference>
<dbReference type="SUPFAM" id="SSF55785">
    <property type="entry name" value="PYP-like sensor domain (PAS domain)"/>
    <property type="match status" value="2"/>
</dbReference>
<reference evidence="11" key="1">
    <citation type="journal article" date="2019" name="Int. J. Syst. Evol. Microbiol.">
        <title>The Global Catalogue of Microorganisms (GCM) 10K type strain sequencing project: providing services to taxonomists for standard genome sequencing and annotation.</title>
        <authorList>
            <consortium name="The Broad Institute Genomics Platform"/>
            <consortium name="The Broad Institute Genome Sequencing Center for Infectious Disease"/>
            <person name="Wu L."/>
            <person name="Ma J."/>
        </authorList>
    </citation>
    <scope>NUCLEOTIDE SEQUENCE [LARGE SCALE GENOMIC DNA]</scope>
    <source>
        <strain evidence="11">CGMCC 1.15180</strain>
    </source>
</reference>
<dbReference type="InterPro" id="IPR036097">
    <property type="entry name" value="HisK_dim/P_sf"/>
</dbReference>
<dbReference type="PROSITE" id="PS50113">
    <property type="entry name" value="PAC"/>
    <property type="match status" value="1"/>
</dbReference>
<evidence type="ECO:0000256" key="2">
    <source>
        <dbReference type="ARBA" id="ARBA00012438"/>
    </source>
</evidence>
<evidence type="ECO:0000256" key="5">
    <source>
        <dbReference type="PROSITE-ProRule" id="PRU00169"/>
    </source>
</evidence>